<proteinExistence type="inferred from homology"/>
<dbReference type="InterPro" id="IPR011701">
    <property type="entry name" value="MFS"/>
</dbReference>
<reference evidence="10" key="1">
    <citation type="journal article" date="2013" name="Genome Announc.">
        <title>Draft genome sequence of the ascomycete Phaeoacremonium aleophilum strain UCR-PA7, a causal agent of the esca disease complex in grapevines.</title>
        <authorList>
            <person name="Blanco-Ulate B."/>
            <person name="Rolshausen P."/>
            <person name="Cantu D."/>
        </authorList>
    </citation>
    <scope>NUCLEOTIDE SEQUENCE [LARGE SCALE GENOMIC DNA]</scope>
    <source>
        <strain evidence="10">UCR-PA7</strain>
    </source>
</reference>
<protein>
    <submittedName>
        <fullName evidence="9">Putative allantoate permease protein</fullName>
    </submittedName>
</protein>
<keyword evidence="4 7" id="KW-1133">Transmembrane helix</keyword>
<comment type="subcellular location">
    <subcellularLocation>
        <location evidence="1">Membrane</location>
        <topology evidence="1">Multi-pass membrane protein</topology>
    </subcellularLocation>
</comment>
<feature type="transmembrane region" description="Helical" evidence="7">
    <location>
        <begin position="444"/>
        <end position="463"/>
    </location>
</feature>
<accession>R8B8K0</accession>
<keyword evidence="5 7" id="KW-0472">Membrane</keyword>
<feature type="transmembrane region" description="Helical" evidence="7">
    <location>
        <begin position="323"/>
        <end position="340"/>
    </location>
</feature>
<dbReference type="GO" id="GO:0016020">
    <property type="term" value="C:membrane"/>
    <property type="evidence" value="ECO:0007669"/>
    <property type="project" value="UniProtKB-SubCell"/>
</dbReference>
<dbReference type="InterPro" id="IPR020846">
    <property type="entry name" value="MFS_dom"/>
</dbReference>
<gene>
    <name evidence="9" type="ORF">UCRPA7_8807</name>
</gene>
<evidence type="ECO:0000256" key="4">
    <source>
        <dbReference type="ARBA" id="ARBA00022989"/>
    </source>
</evidence>
<dbReference type="EMBL" id="KB933378">
    <property type="protein sequence ID" value="EON95635.1"/>
    <property type="molecule type" value="Genomic_DNA"/>
</dbReference>
<dbReference type="Pfam" id="PF07690">
    <property type="entry name" value="MFS_1"/>
    <property type="match status" value="1"/>
</dbReference>
<evidence type="ECO:0000259" key="8">
    <source>
        <dbReference type="PROSITE" id="PS50850"/>
    </source>
</evidence>
<dbReference type="Proteomes" id="UP000014074">
    <property type="component" value="Unassembled WGS sequence"/>
</dbReference>
<feature type="transmembrane region" description="Helical" evidence="7">
    <location>
        <begin position="213"/>
        <end position="235"/>
    </location>
</feature>
<organism evidence="9 10">
    <name type="scientific">Phaeoacremonium minimum (strain UCR-PA7)</name>
    <name type="common">Esca disease fungus</name>
    <name type="synonym">Togninia minima</name>
    <dbReference type="NCBI Taxonomy" id="1286976"/>
    <lineage>
        <taxon>Eukaryota</taxon>
        <taxon>Fungi</taxon>
        <taxon>Dikarya</taxon>
        <taxon>Ascomycota</taxon>
        <taxon>Pezizomycotina</taxon>
        <taxon>Sordariomycetes</taxon>
        <taxon>Sordariomycetidae</taxon>
        <taxon>Togniniales</taxon>
        <taxon>Togniniaceae</taxon>
        <taxon>Phaeoacremonium</taxon>
    </lineage>
</organism>
<dbReference type="InterPro" id="IPR036259">
    <property type="entry name" value="MFS_trans_sf"/>
</dbReference>
<evidence type="ECO:0000313" key="10">
    <source>
        <dbReference type="Proteomes" id="UP000014074"/>
    </source>
</evidence>
<evidence type="ECO:0000256" key="5">
    <source>
        <dbReference type="ARBA" id="ARBA00023136"/>
    </source>
</evidence>
<dbReference type="HOGENOM" id="CLU_001265_0_5_1"/>
<feature type="transmembrane region" description="Helical" evidence="7">
    <location>
        <begin position="94"/>
        <end position="114"/>
    </location>
</feature>
<dbReference type="SUPFAM" id="SSF103473">
    <property type="entry name" value="MFS general substrate transporter"/>
    <property type="match status" value="1"/>
</dbReference>
<name>R8B8K0_PHAM7</name>
<feature type="transmembrane region" description="Helical" evidence="7">
    <location>
        <begin position="180"/>
        <end position="201"/>
    </location>
</feature>
<feature type="domain" description="Major facilitator superfamily (MFS) profile" evidence="8">
    <location>
        <begin position="54"/>
        <end position="466"/>
    </location>
</feature>
<dbReference type="PANTHER" id="PTHR43791:SF40">
    <property type="entry name" value="THIAMINE PATHWAY TRANSPORTER THI73"/>
    <property type="match status" value="1"/>
</dbReference>
<feature type="transmembrane region" description="Helical" evidence="7">
    <location>
        <begin position="146"/>
        <end position="168"/>
    </location>
</feature>
<evidence type="ECO:0000256" key="7">
    <source>
        <dbReference type="SAM" id="Phobius"/>
    </source>
</evidence>
<dbReference type="OrthoDB" id="6730379at2759"/>
<dbReference type="GeneID" id="19329695"/>
<keyword evidence="2" id="KW-0813">Transport</keyword>
<dbReference type="FunFam" id="1.20.1250.20:FF:000064">
    <property type="entry name" value="MFS allantoate transporter"/>
    <property type="match status" value="1"/>
</dbReference>
<evidence type="ECO:0000313" key="9">
    <source>
        <dbReference type="EMBL" id="EON95635.1"/>
    </source>
</evidence>
<feature type="transmembrane region" description="Helical" evidence="7">
    <location>
        <begin position="347"/>
        <end position="367"/>
    </location>
</feature>
<feature type="transmembrane region" description="Helical" evidence="7">
    <location>
        <begin position="121"/>
        <end position="140"/>
    </location>
</feature>
<feature type="transmembrane region" description="Helical" evidence="7">
    <location>
        <begin position="373"/>
        <end position="395"/>
    </location>
</feature>
<feature type="transmembrane region" description="Helical" evidence="7">
    <location>
        <begin position="54"/>
        <end position="74"/>
    </location>
</feature>
<evidence type="ECO:0000256" key="2">
    <source>
        <dbReference type="ARBA" id="ARBA00022448"/>
    </source>
</evidence>
<dbReference type="PANTHER" id="PTHR43791">
    <property type="entry name" value="PERMEASE-RELATED"/>
    <property type="match status" value="1"/>
</dbReference>
<dbReference type="RefSeq" id="XP_007919508.1">
    <property type="nucleotide sequence ID" value="XM_007921317.1"/>
</dbReference>
<dbReference type="AlphaFoldDB" id="R8B8K0"/>
<dbReference type="eggNOG" id="KOG2533">
    <property type="taxonomic scope" value="Eukaryota"/>
</dbReference>
<dbReference type="GO" id="GO:0022857">
    <property type="term" value="F:transmembrane transporter activity"/>
    <property type="evidence" value="ECO:0007669"/>
    <property type="project" value="InterPro"/>
</dbReference>
<dbReference type="PROSITE" id="PS50850">
    <property type="entry name" value="MFS"/>
    <property type="match status" value="1"/>
</dbReference>
<feature type="transmembrane region" description="Helical" evidence="7">
    <location>
        <begin position="407"/>
        <end position="424"/>
    </location>
</feature>
<evidence type="ECO:0000256" key="6">
    <source>
        <dbReference type="ARBA" id="ARBA00037968"/>
    </source>
</evidence>
<keyword evidence="3 7" id="KW-0812">Transmembrane</keyword>
<evidence type="ECO:0000256" key="1">
    <source>
        <dbReference type="ARBA" id="ARBA00004141"/>
    </source>
</evidence>
<feature type="transmembrane region" description="Helical" evidence="7">
    <location>
        <begin position="283"/>
        <end position="303"/>
    </location>
</feature>
<comment type="similarity">
    <text evidence="6">Belongs to the major facilitator superfamily. Allantoate permease family.</text>
</comment>
<dbReference type="Gene3D" id="1.20.1250.20">
    <property type="entry name" value="MFS general substrate transporter like domains"/>
    <property type="match status" value="2"/>
</dbReference>
<keyword evidence="10" id="KW-1185">Reference proteome</keyword>
<sequence length="499" mass="54871">MSSKGDSITECELGHVIGETSAGIDTAWKFLDKHRDTHVAVDITALRRKIDWRIVPLMFCCYTMQFLDKVILNYAAVMGMTKDLNLQGNDFTNVATFLFVALLCFEVPNIYFLQVVPAAKWLGGNVIFWGIATACGAAAHNYQTLLVSRVFLGIFEATIGPSLLLISSQWYTKSEQAPRFSFWYLGLGLGQIIGGAVSYGFQHILPGAALAGWRIMFVVLGALTVVVGICTFIFLPDTPMKAPWLSDAEKVALLKHISVNQTGVENRKFRVREVIEALCDPQLYLMVLSVVLLSVSSGVVTTYSSTLIRNIGYDAKHAALMNMPSGAVSIFFTLFVGYAVRKQSHRWAWIIACIIPAIIGGALMSFLPQSNKAGILAGIYLVNAVVAPLTVFYNWTSANFGGATKRAFAAAIVSGSFSLGNIIGPQTFQARDAPEYRPAKLAVMGTQAGCAFTTFVLFMYYVWANKKRGALPETEETYLSPEVWAGMTDKENKRFRYSY</sequence>
<evidence type="ECO:0000256" key="3">
    <source>
        <dbReference type="ARBA" id="ARBA00022692"/>
    </source>
</evidence>
<dbReference type="KEGG" id="tmn:UCRPA7_8807"/>